<name>A0A9D9E355_9BACT</name>
<evidence type="ECO:0000259" key="7">
    <source>
        <dbReference type="SMART" id="SM01086"/>
    </source>
</evidence>
<comment type="caution">
    <text evidence="8">The sequence shown here is derived from an EMBL/GenBank/DDBJ whole genome shotgun (WGS) entry which is preliminary data.</text>
</comment>
<evidence type="ECO:0000256" key="5">
    <source>
        <dbReference type="ARBA" id="ARBA00023186"/>
    </source>
</evidence>
<dbReference type="NCBIfam" id="NF003745">
    <property type="entry name" value="PRK05342.1"/>
    <property type="match status" value="1"/>
</dbReference>
<dbReference type="NCBIfam" id="TIGR00382">
    <property type="entry name" value="clpX"/>
    <property type="match status" value="1"/>
</dbReference>
<evidence type="ECO:0000313" key="8">
    <source>
        <dbReference type="EMBL" id="MBO8438752.1"/>
    </source>
</evidence>
<dbReference type="GO" id="GO:0051301">
    <property type="term" value="P:cell division"/>
    <property type="evidence" value="ECO:0007669"/>
    <property type="project" value="TreeGrafter"/>
</dbReference>
<keyword evidence="2" id="KW-0547">Nucleotide-binding</keyword>
<dbReference type="FunFam" id="3.40.50.300:FF:000005">
    <property type="entry name" value="ATP-dependent Clp protease ATP-binding subunit ClpX"/>
    <property type="match status" value="1"/>
</dbReference>
<keyword evidence="4 8" id="KW-0067">ATP-binding</keyword>
<dbReference type="GO" id="GO:0016887">
    <property type="term" value="F:ATP hydrolysis activity"/>
    <property type="evidence" value="ECO:0007669"/>
    <property type="project" value="InterPro"/>
</dbReference>
<dbReference type="InterPro" id="IPR050052">
    <property type="entry name" value="ATP-dep_Clp_protease_ClpX"/>
</dbReference>
<dbReference type="GO" id="GO:0009376">
    <property type="term" value="C:HslUV protease complex"/>
    <property type="evidence" value="ECO:0007669"/>
    <property type="project" value="TreeGrafter"/>
</dbReference>
<dbReference type="GO" id="GO:0051082">
    <property type="term" value="F:unfolded protein binding"/>
    <property type="evidence" value="ECO:0007669"/>
    <property type="project" value="InterPro"/>
</dbReference>
<protein>
    <submittedName>
        <fullName evidence="8">ATP-dependent Clp protease ATP-binding subunit ClpX</fullName>
    </submittedName>
</protein>
<evidence type="ECO:0000256" key="2">
    <source>
        <dbReference type="ARBA" id="ARBA00022741"/>
    </source>
</evidence>
<keyword evidence="5" id="KW-0143">Chaperone</keyword>
<accession>A0A9D9E355</accession>
<dbReference type="AlphaFoldDB" id="A0A9D9E355"/>
<dbReference type="SMART" id="SM00382">
    <property type="entry name" value="AAA"/>
    <property type="match status" value="1"/>
</dbReference>
<evidence type="ECO:0000256" key="4">
    <source>
        <dbReference type="ARBA" id="ARBA00022840"/>
    </source>
</evidence>
<dbReference type="InterPro" id="IPR003959">
    <property type="entry name" value="ATPase_AAA_core"/>
</dbReference>
<keyword evidence="3" id="KW-0862">Zinc</keyword>
<dbReference type="PANTHER" id="PTHR48102:SF7">
    <property type="entry name" value="ATP-DEPENDENT CLP PROTEASE ATP-BINDING SUBUNIT CLPX-LIKE, MITOCHONDRIAL"/>
    <property type="match status" value="1"/>
</dbReference>
<evidence type="ECO:0000256" key="1">
    <source>
        <dbReference type="ARBA" id="ARBA00022723"/>
    </source>
</evidence>
<dbReference type="GO" id="GO:0008233">
    <property type="term" value="F:peptidase activity"/>
    <property type="evidence" value="ECO:0007669"/>
    <property type="project" value="UniProtKB-KW"/>
</dbReference>
<dbReference type="InterPro" id="IPR004487">
    <property type="entry name" value="Clp_protease_ATP-bd_su_ClpX"/>
</dbReference>
<organism evidence="8 9">
    <name type="scientific">Candidatus Caccoplasma merdipullorum</name>
    <dbReference type="NCBI Taxonomy" id="2840718"/>
    <lineage>
        <taxon>Bacteria</taxon>
        <taxon>Pseudomonadati</taxon>
        <taxon>Bacteroidota</taxon>
        <taxon>Bacteroidia</taxon>
        <taxon>Bacteroidales</taxon>
        <taxon>Bacteroidaceae</taxon>
        <taxon>Bacteroidaceae incertae sedis</taxon>
        <taxon>Candidatus Caccoplasma</taxon>
    </lineage>
</organism>
<dbReference type="InterPro" id="IPR019489">
    <property type="entry name" value="Clp_ATPase_C"/>
</dbReference>
<proteinExistence type="predicted"/>
<dbReference type="CDD" id="cd19497">
    <property type="entry name" value="RecA-like_ClpX"/>
    <property type="match status" value="1"/>
</dbReference>
<dbReference type="PANTHER" id="PTHR48102">
    <property type="entry name" value="ATP-DEPENDENT CLP PROTEASE ATP-BINDING SUBUNIT CLPX-LIKE, MITOCHONDRIAL-RELATED"/>
    <property type="match status" value="1"/>
</dbReference>
<dbReference type="Pfam" id="PF10431">
    <property type="entry name" value="ClpB_D2-small"/>
    <property type="match status" value="1"/>
</dbReference>
<dbReference type="InterPro" id="IPR003593">
    <property type="entry name" value="AAA+_ATPase"/>
</dbReference>
<dbReference type="InterPro" id="IPR027417">
    <property type="entry name" value="P-loop_NTPase"/>
</dbReference>
<dbReference type="Proteomes" id="UP000823636">
    <property type="component" value="Unassembled WGS sequence"/>
</dbReference>
<dbReference type="Pfam" id="PF07724">
    <property type="entry name" value="AAA_2"/>
    <property type="match status" value="1"/>
</dbReference>
<dbReference type="Gene3D" id="1.10.8.60">
    <property type="match status" value="1"/>
</dbReference>
<dbReference type="SMART" id="SM01086">
    <property type="entry name" value="ClpB_D2-small"/>
    <property type="match status" value="1"/>
</dbReference>
<dbReference type="GO" id="GO:0005524">
    <property type="term" value="F:ATP binding"/>
    <property type="evidence" value="ECO:0007669"/>
    <property type="project" value="UniProtKB-KW"/>
</dbReference>
<dbReference type="GO" id="GO:0051603">
    <property type="term" value="P:proteolysis involved in protein catabolic process"/>
    <property type="evidence" value="ECO:0007669"/>
    <property type="project" value="TreeGrafter"/>
</dbReference>
<dbReference type="EMBL" id="JADIMW010000079">
    <property type="protein sequence ID" value="MBO8438752.1"/>
    <property type="molecule type" value="Genomic_DNA"/>
</dbReference>
<feature type="domain" description="Clp ATPase C-terminal" evidence="7">
    <location>
        <begin position="311"/>
        <end position="400"/>
    </location>
</feature>
<dbReference type="Gene3D" id="3.40.50.300">
    <property type="entry name" value="P-loop containing nucleotide triphosphate hydrolases"/>
    <property type="match status" value="1"/>
</dbReference>
<reference evidence="8" key="1">
    <citation type="submission" date="2020-10" db="EMBL/GenBank/DDBJ databases">
        <authorList>
            <person name="Gilroy R."/>
        </authorList>
    </citation>
    <scope>NUCLEOTIDE SEQUENCE</scope>
    <source>
        <strain evidence="8">G3-4614</strain>
    </source>
</reference>
<keyword evidence="8" id="KW-0645">Protease</keyword>
<dbReference type="GO" id="GO:0140662">
    <property type="term" value="F:ATP-dependent protein folding chaperone"/>
    <property type="evidence" value="ECO:0007669"/>
    <property type="project" value="InterPro"/>
</dbReference>
<gene>
    <name evidence="8" type="primary">clpX</name>
    <name evidence="8" type="ORF">IAC54_07650</name>
</gene>
<evidence type="ECO:0000313" key="9">
    <source>
        <dbReference type="Proteomes" id="UP000823636"/>
    </source>
</evidence>
<keyword evidence="8" id="KW-0378">Hydrolase</keyword>
<evidence type="ECO:0000259" key="6">
    <source>
        <dbReference type="SMART" id="SM00382"/>
    </source>
</evidence>
<keyword evidence="1" id="KW-0479">Metal-binding</keyword>
<sequence>MKMKSCCFCKRTEKEAILVACNKDTHICTDCIKNIARQIEYAESLQSTPSANPGNEKKKLPKPIEIKAFLDRYVVGQDSAKRYLSVAVYNHYKRVYNKTESKDEVELEKSNIIMVGATGTGKTLLAKTIAKMLDVPFAIVDATVLTEAGYVGEDIESILTRLLQAADYNVQQAEKGIVFIDEIDKIARKGDNPSITRDVSGEGVQQGLLKLLEGSIVNVPPQGGRKHPDQKMIPVNTQHILYICGGAFDGIEKKIAARLNTRAVGFDTEGKRSDIDRDNLLQYIQPQDLKSFGLIPEIIGRLPILTYLDPLDKKILRRILTEPENAIIKQYIYMFKMDKKQLSFDDDALDFIVDKAIEFKLGARGLRSITESIMMDDMFEFPSSAKKSLRITREYAEEKFSKANIHDASK</sequence>
<dbReference type="GO" id="GO:0046872">
    <property type="term" value="F:metal ion binding"/>
    <property type="evidence" value="ECO:0007669"/>
    <property type="project" value="UniProtKB-KW"/>
</dbReference>
<feature type="domain" description="AAA+ ATPase" evidence="6">
    <location>
        <begin position="108"/>
        <end position="274"/>
    </location>
</feature>
<dbReference type="FunFam" id="1.10.8.60:FF:000002">
    <property type="entry name" value="ATP-dependent Clp protease ATP-binding subunit ClpX"/>
    <property type="match status" value="1"/>
</dbReference>
<evidence type="ECO:0000256" key="3">
    <source>
        <dbReference type="ARBA" id="ARBA00022833"/>
    </source>
</evidence>
<reference evidence="8" key="2">
    <citation type="journal article" date="2021" name="PeerJ">
        <title>Extensive microbial diversity within the chicken gut microbiome revealed by metagenomics and culture.</title>
        <authorList>
            <person name="Gilroy R."/>
            <person name="Ravi A."/>
            <person name="Getino M."/>
            <person name="Pursley I."/>
            <person name="Horton D.L."/>
            <person name="Alikhan N.F."/>
            <person name="Baker D."/>
            <person name="Gharbi K."/>
            <person name="Hall N."/>
            <person name="Watson M."/>
            <person name="Adriaenssens E.M."/>
            <person name="Foster-Nyarko E."/>
            <person name="Jarju S."/>
            <person name="Secka A."/>
            <person name="Antonio M."/>
            <person name="Oren A."/>
            <person name="Chaudhuri R.R."/>
            <person name="La Ragione R."/>
            <person name="Hildebrand F."/>
            <person name="Pallen M.J."/>
        </authorList>
    </citation>
    <scope>NUCLEOTIDE SEQUENCE</scope>
    <source>
        <strain evidence="8">G3-4614</strain>
    </source>
</reference>
<dbReference type="SUPFAM" id="SSF52540">
    <property type="entry name" value="P-loop containing nucleoside triphosphate hydrolases"/>
    <property type="match status" value="1"/>
</dbReference>